<keyword evidence="2" id="KW-1185">Reference proteome</keyword>
<proteinExistence type="predicted"/>
<protein>
    <submittedName>
        <fullName evidence="1">Uncharacterized protein</fullName>
    </submittedName>
</protein>
<name>A0A8K2A810_9CYAN</name>
<reference evidence="1" key="1">
    <citation type="submission" date="2019-12" db="EMBL/GenBank/DDBJ databases">
        <title>High-Quality draft genome sequences of three cyanobacteria isolated from the limestone walls of the Old Cathedral of Coimbra.</title>
        <authorList>
            <person name="Tiago I."/>
            <person name="Soares F."/>
            <person name="Portugal A."/>
        </authorList>
    </citation>
    <scope>NUCLEOTIDE SEQUENCE [LARGE SCALE GENOMIC DNA]</scope>
    <source>
        <strain evidence="1">C</strain>
    </source>
</reference>
<sequence>MSRHERMAELARKARQNAGCDSQRSFAEYLSDQHQLEISYATIQSIESGKITRINPDYWTVLAPMAGYRYEEAIAYIEGKTQEPLSIDRAMRMIDEVPISYLPVLTQRIGKRWAQSINSDSPASTPSA</sequence>
<dbReference type="EMBL" id="WVIC01000015">
    <property type="protein sequence ID" value="NCJ06640.1"/>
    <property type="molecule type" value="Genomic_DNA"/>
</dbReference>
<evidence type="ECO:0000313" key="1">
    <source>
        <dbReference type="EMBL" id="NCJ06640.1"/>
    </source>
</evidence>
<gene>
    <name evidence="1" type="ORF">GS597_09005</name>
</gene>
<comment type="caution">
    <text evidence="1">The sequence shown here is derived from an EMBL/GenBank/DDBJ whole genome shotgun (WGS) entry which is preliminary data.</text>
</comment>
<dbReference type="Proteomes" id="UP000607397">
    <property type="component" value="Unassembled WGS sequence"/>
</dbReference>
<dbReference type="AlphaFoldDB" id="A0A8K2A810"/>
<accession>A0A8K2A810</accession>
<dbReference type="RefSeq" id="WP_161825117.1">
    <property type="nucleotide sequence ID" value="NZ_WVIC01000015.1"/>
</dbReference>
<organism evidence="1 2">
    <name type="scientific">Petrachloros mirabilis ULC683</name>
    <dbReference type="NCBI Taxonomy" id="2781853"/>
    <lineage>
        <taxon>Bacteria</taxon>
        <taxon>Bacillati</taxon>
        <taxon>Cyanobacteriota</taxon>
        <taxon>Cyanophyceae</taxon>
        <taxon>Synechococcales</taxon>
        <taxon>Petrachlorosaceae</taxon>
        <taxon>Petrachloros</taxon>
        <taxon>Petrachloros mirabilis</taxon>
    </lineage>
</organism>
<evidence type="ECO:0000313" key="2">
    <source>
        <dbReference type="Proteomes" id="UP000607397"/>
    </source>
</evidence>